<feature type="domain" description="HTH iclR-type" evidence="5">
    <location>
        <begin position="21"/>
        <end position="83"/>
    </location>
</feature>
<dbReference type="SMART" id="SM00346">
    <property type="entry name" value="HTH_ICLR"/>
    <property type="match status" value="1"/>
</dbReference>
<feature type="region of interest" description="Disordered" evidence="4">
    <location>
        <begin position="1"/>
        <end position="21"/>
    </location>
</feature>
<gene>
    <name evidence="7" type="ORF">IM787_16510</name>
</gene>
<dbReference type="PROSITE" id="PS51078">
    <property type="entry name" value="ICLR_ED"/>
    <property type="match status" value="1"/>
</dbReference>
<feature type="domain" description="IclR-ED" evidence="6">
    <location>
        <begin position="84"/>
        <end position="267"/>
    </location>
</feature>
<accession>A0ABR9S848</accession>
<evidence type="ECO:0000256" key="1">
    <source>
        <dbReference type="ARBA" id="ARBA00023015"/>
    </source>
</evidence>
<keyword evidence="8" id="KW-1185">Reference proteome</keyword>
<dbReference type="Gene3D" id="3.30.450.40">
    <property type="match status" value="1"/>
</dbReference>
<protein>
    <submittedName>
        <fullName evidence="7">IclR family transcriptional regulator</fullName>
    </submittedName>
</protein>
<evidence type="ECO:0000256" key="4">
    <source>
        <dbReference type="SAM" id="MobiDB-lite"/>
    </source>
</evidence>
<dbReference type="InterPro" id="IPR014757">
    <property type="entry name" value="Tscrpt_reg_IclR_C"/>
</dbReference>
<evidence type="ECO:0000259" key="6">
    <source>
        <dbReference type="PROSITE" id="PS51078"/>
    </source>
</evidence>
<evidence type="ECO:0000313" key="8">
    <source>
        <dbReference type="Proteomes" id="UP000806285"/>
    </source>
</evidence>
<dbReference type="SUPFAM" id="SSF55781">
    <property type="entry name" value="GAF domain-like"/>
    <property type="match status" value="1"/>
</dbReference>
<reference evidence="7 8" key="1">
    <citation type="submission" date="2020-10" db="EMBL/GenBank/DDBJ databases">
        <title>Ramlibacter sp. HM2 16S ribosomal RNA gene Genome sequencing and assembly.</title>
        <authorList>
            <person name="Kang M."/>
        </authorList>
    </citation>
    <scope>NUCLEOTIDE SEQUENCE [LARGE SCALE GENOMIC DNA]</scope>
    <source>
        <strain evidence="7 8">HM2</strain>
    </source>
</reference>
<evidence type="ECO:0000313" key="7">
    <source>
        <dbReference type="EMBL" id="MBE7369167.1"/>
    </source>
</evidence>
<keyword evidence="1" id="KW-0805">Transcription regulation</keyword>
<dbReference type="InterPro" id="IPR036388">
    <property type="entry name" value="WH-like_DNA-bd_sf"/>
</dbReference>
<dbReference type="RefSeq" id="WP_193677765.1">
    <property type="nucleotide sequence ID" value="NZ_JADDIV010000004.1"/>
</dbReference>
<organism evidence="7 8">
    <name type="scientific">Ramlibacter pallidus</name>
    <dbReference type="NCBI Taxonomy" id="2780087"/>
    <lineage>
        <taxon>Bacteria</taxon>
        <taxon>Pseudomonadati</taxon>
        <taxon>Pseudomonadota</taxon>
        <taxon>Betaproteobacteria</taxon>
        <taxon>Burkholderiales</taxon>
        <taxon>Comamonadaceae</taxon>
        <taxon>Ramlibacter</taxon>
    </lineage>
</organism>
<evidence type="ECO:0000259" key="5">
    <source>
        <dbReference type="PROSITE" id="PS51077"/>
    </source>
</evidence>
<dbReference type="InterPro" id="IPR029016">
    <property type="entry name" value="GAF-like_dom_sf"/>
</dbReference>
<dbReference type="Pfam" id="PF09339">
    <property type="entry name" value="HTH_IclR"/>
    <property type="match status" value="1"/>
</dbReference>
<dbReference type="InterPro" id="IPR036390">
    <property type="entry name" value="WH_DNA-bd_sf"/>
</dbReference>
<dbReference type="Pfam" id="PF01614">
    <property type="entry name" value="IclR_C"/>
    <property type="match status" value="1"/>
</dbReference>
<dbReference type="PROSITE" id="PS51077">
    <property type="entry name" value="HTH_ICLR"/>
    <property type="match status" value="1"/>
</dbReference>
<keyword evidence="3" id="KW-0804">Transcription</keyword>
<dbReference type="EMBL" id="JADDIV010000004">
    <property type="protein sequence ID" value="MBE7369167.1"/>
    <property type="molecule type" value="Genomic_DNA"/>
</dbReference>
<keyword evidence="2" id="KW-0238">DNA-binding</keyword>
<sequence>MKHATATRLPVAPHRGASTTHRSLERGLAAIELLAGAGAPLPLSEVARRLGLHRSTAHHLLQTLVTLGWLRQEEESRGYSLSARPYQLTGRKWSVAQIGELAQPLLERLTRETGEGSSVAAWVDGIVTIAAKREHDGPVRVVQDVGGERPVYCTAVGKAIAGWLPRAEVLAALARQPMVALTPKTITTVAAFETELRRIRTAGYAIDDEEQFEGLRCVAMPVFCHTGEVVGSMCVVGPKHRLTHQKLAAVRAPLGAIARELSERLGFMDAGRD</sequence>
<dbReference type="PANTHER" id="PTHR30136">
    <property type="entry name" value="HELIX-TURN-HELIX TRANSCRIPTIONAL REGULATOR, ICLR FAMILY"/>
    <property type="match status" value="1"/>
</dbReference>
<name>A0ABR9S848_9BURK</name>
<comment type="caution">
    <text evidence="7">The sequence shown here is derived from an EMBL/GenBank/DDBJ whole genome shotgun (WGS) entry which is preliminary data.</text>
</comment>
<dbReference type="Gene3D" id="1.10.10.10">
    <property type="entry name" value="Winged helix-like DNA-binding domain superfamily/Winged helix DNA-binding domain"/>
    <property type="match status" value="1"/>
</dbReference>
<dbReference type="SUPFAM" id="SSF46785">
    <property type="entry name" value="Winged helix' DNA-binding domain"/>
    <property type="match status" value="1"/>
</dbReference>
<dbReference type="InterPro" id="IPR005471">
    <property type="entry name" value="Tscrpt_reg_IclR_N"/>
</dbReference>
<evidence type="ECO:0000256" key="2">
    <source>
        <dbReference type="ARBA" id="ARBA00023125"/>
    </source>
</evidence>
<dbReference type="InterPro" id="IPR050707">
    <property type="entry name" value="HTH_MetabolicPath_Reg"/>
</dbReference>
<proteinExistence type="predicted"/>
<evidence type="ECO:0000256" key="3">
    <source>
        <dbReference type="ARBA" id="ARBA00023163"/>
    </source>
</evidence>
<dbReference type="Proteomes" id="UP000806285">
    <property type="component" value="Unassembled WGS sequence"/>
</dbReference>
<dbReference type="PANTHER" id="PTHR30136:SF24">
    <property type="entry name" value="HTH-TYPE TRANSCRIPTIONAL REPRESSOR ALLR"/>
    <property type="match status" value="1"/>
</dbReference>